<organism evidence="12 13">
    <name type="scientific">Negativicoccus succinicivorans</name>
    <dbReference type="NCBI Taxonomy" id="620903"/>
    <lineage>
        <taxon>Bacteria</taxon>
        <taxon>Bacillati</taxon>
        <taxon>Bacillota</taxon>
        <taxon>Negativicutes</taxon>
        <taxon>Veillonellales</taxon>
        <taxon>Veillonellaceae</taxon>
        <taxon>Negativicoccus</taxon>
    </lineage>
</organism>
<sequence length="389" mass="41878">MTSIIVVAAGSGRRVGADGNKLLLPVGGRPLLAYTLLAVSKAQCCDEIVIAVHAGEEDIIQNIVNDLLLTVPVTLVTGRETRQESVQAALEAVDPAAEFILIHDGARPYVAPDDIDAVAAALCSANGALLVKSVQDTVKYKNSQTRRITTIPRDDIYLALTPQGFRRETLYQMYRQEQSVLQKATDDASLLELMGEDPVLVVAQSPNKKITTWKDYLAFQEFVAQSGIVRTGSGYDIHRTKPGDAVTLCGVTIPAPFALEGHSDADCALHALTDALLAAAGKPDIGTYFPDTDEQYRGVRSGILLRRVVQELLADGFLLQNVTITIIAQAPKLQKYISDCIATLAQLLCLPDARIAVHATTHEKLGPIGEKRGIAAMASATIIERMNNK</sequence>
<feature type="region of interest" description="2-C-methyl-D-erythritol 4-phosphate cytidylyltransferase" evidence="10">
    <location>
        <begin position="1"/>
        <end position="229"/>
    </location>
</feature>
<accession>A0A841R1Z7</accession>
<evidence type="ECO:0000256" key="10">
    <source>
        <dbReference type="HAMAP-Rule" id="MF_01520"/>
    </source>
</evidence>
<feature type="binding site" evidence="10">
    <location>
        <begin position="236"/>
        <end position="238"/>
    </location>
    <ligand>
        <name>4-CDP-2-C-methyl-D-erythritol 2-phosphate</name>
        <dbReference type="ChEBI" id="CHEBI:57919"/>
    </ligand>
</feature>
<comment type="cofactor">
    <cofactor evidence="10">
        <name>a divalent metal cation</name>
        <dbReference type="ChEBI" id="CHEBI:60240"/>
    </cofactor>
</comment>
<proteinExistence type="inferred from homology"/>
<keyword evidence="8 10" id="KW-0456">Lyase</keyword>
<feature type="site" description="Transition state stabilizer" evidence="10">
    <location>
        <position position="21"/>
    </location>
</feature>
<comment type="similarity">
    <text evidence="10">In the N-terminal section; belongs to the IspD/TarI cytidylyltransferase family. IspD subfamily.</text>
</comment>
<dbReference type="Gene3D" id="3.30.1330.50">
    <property type="entry name" value="2-C-methyl-D-erythritol 2,4-cyclodiphosphate synthase"/>
    <property type="match status" value="1"/>
</dbReference>
<reference evidence="12 13" key="1">
    <citation type="submission" date="2020-08" db="EMBL/GenBank/DDBJ databases">
        <title>Genomic Encyclopedia of Type Strains, Phase IV (KMG-IV): sequencing the most valuable type-strain genomes for metagenomic binning, comparative biology and taxonomic classification.</title>
        <authorList>
            <person name="Goeker M."/>
        </authorList>
    </citation>
    <scope>NUCLEOTIDE SEQUENCE [LARGE SCALE GENOMIC DNA]</scope>
    <source>
        <strain evidence="12 13">DSM 21255</strain>
    </source>
</reference>
<feature type="site" description="Transition state stabilizer" evidence="10">
    <location>
        <position position="361"/>
    </location>
</feature>
<comment type="pathway">
    <text evidence="10">Isoprenoid biosynthesis; isopentenyl diphosphate biosynthesis via DXP pathway; isopentenyl diphosphate from 1-deoxy-D-xylulose 5-phosphate: step 4/6.</text>
</comment>
<evidence type="ECO:0000313" key="12">
    <source>
        <dbReference type="EMBL" id="MBB6477119.1"/>
    </source>
</evidence>
<dbReference type="AlphaFoldDB" id="A0A841R1Z7"/>
<feature type="site" description="Positions MEP for the nucleophilic attack" evidence="10">
    <location>
        <position position="209"/>
    </location>
</feature>
<gene>
    <name evidence="10" type="primary">ispDF</name>
    <name evidence="12" type="ORF">HNR45_000141</name>
</gene>
<comment type="pathway">
    <text evidence="2 10">Isoprenoid biosynthesis; isopentenyl diphosphate biosynthesis via DXP pathway; isopentenyl diphosphate from 1-deoxy-D-xylulose 5-phosphate: step 2/6.</text>
</comment>
<evidence type="ECO:0000256" key="2">
    <source>
        <dbReference type="ARBA" id="ARBA00004787"/>
    </source>
</evidence>
<evidence type="ECO:0000256" key="6">
    <source>
        <dbReference type="ARBA" id="ARBA00022723"/>
    </source>
</evidence>
<dbReference type="CDD" id="cd02516">
    <property type="entry name" value="CDP-ME_synthetase"/>
    <property type="match status" value="1"/>
</dbReference>
<dbReference type="RefSeq" id="WP_159822001.1">
    <property type="nucleotide sequence ID" value="NZ_CABWNB010000001.1"/>
</dbReference>
<dbReference type="InterPro" id="IPR001228">
    <property type="entry name" value="IspD"/>
</dbReference>
<dbReference type="EC" id="4.6.1.12" evidence="10"/>
<dbReference type="EMBL" id="JACHHI010000001">
    <property type="protein sequence ID" value="MBB6477119.1"/>
    <property type="molecule type" value="Genomic_DNA"/>
</dbReference>
<keyword evidence="6 10" id="KW-0479">Metal-binding</keyword>
<feature type="domain" description="2-C-methyl-D-erythritol 2,4-cyclodiphosphate synthase" evidence="11">
    <location>
        <begin position="230"/>
        <end position="382"/>
    </location>
</feature>
<dbReference type="GO" id="GO:0019288">
    <property type="term" value="P:isopentenyl diphosphate biosynthetic process, methylerythritol 4-phosphate pathway"/>
    <property type="evidence" value="ECO:0007669"/>
    <property type="project" value="UniProtKB-UniRule"/>
</dbReference>
<dbReference type="InterPro" id="IPR026596">
    <property type="entry name" value="IspD/F"/>
</dbReference>
<evidence type="ECO:0000256" key="8">
    <source>
        <dbReference type="ARBA" id="ARBA00023239"/>
    </source>
</evidence>
<keyword evidence="9 10" id="KW-0511">Multifunctional enzyme</keyword>
<feature type="region of interest" description="2-C-methyl-D-erythritol 2,4-cyclodiphosphate synthase" evidence="10">
    <location>
        <begin position="230"/>
        <end position="389"/>
    </location>
</feature>
<dbReference type="InterPro" id="IPR018294">
    <property type="entry name" value="ISPD_synthase_CS"/>
</dbReference>
<keyword evidence="5 10" id="KW-0548">Nucleotidyltransferase</keyword>
<evidence type="ECO:0000313" key="13">
    <source>
        <dbReference type="Proteomes" id="UP000591941"/>
    </source>
</evidence>
<dbReference type="GO" id="GO:0046872">
    <property type="term" value="F:metal ion binding"/>
    <property type="evidence" value="ECO:0007669"/>
    <property type="project" value="UniProtKB-KW"/>
</dbReference>
<dbReference type="FunFam" id="3.90.550.10:FF:000003">
    <property type="entry name" value="2-C-methyl-D-erythritol 4-phosphate cytidylyltransferase"/>
    <property type="match status" value="1"/>
</dbReference>
<comment type="catalytic activity">
    <reaction evidence="1 10">
        <text>2-C-methyl-D-erythritol 4-phosphate + CTP + H(+) = 4-CDP-2-C-methyl-D-erythritol + diphosphate</text>
        <dbReference type="Rhea" id="RHEA:13429"/>
        <dbReference type="ChEBI" id="CHEBI:15378"/>
        <dbReference type="ChEBI" id="CHEBI:33019"/>
        <dbReference type="ChEBI" id="CHEBI:37563"/>
        <dbReference type="ChEBI" id="CHEBI:57823"/>
        <dbReference type="ChEBI" id="CHEBI:58262"/>
        <dbReference type="EC" id="2.7.7.60"/>
    </reaction>
</comment>
<dbReference type="PANTHER" id="PTHR43181:SF1">
    <property type="entry name" value="2-C-METHYL-D-ERYTHRITOL 2,4-CYCLODIPHOSPHATE SYNTHASE, CHLOROPLASTIC"/>
    <property type="match status" value="1"/>
</dbReference>
<dbReference type="SUPFAM" id="SSF53448">
    <property type="entry name" value="Nucleotide-diphospho-sugar transferases"/>
    <property type="match status" value="1"/>
</dbReference>
<evidence type="ECO:0000256" key="5">
    <source>
        <dbReference type="ARBA" id="ARBA00022695"/>
    </source>
</evidence>
<name>A0A841R1Z7_9FIRM</name>
<dbReference type="Gene3D" id="3.90.550.10">
    <property type="entry name" value="Spore Coat Polysaccharide Biosynthesis Protein SpsA, Chain A"/>
    <property type="match status" value="1"/>
</dbReference>
<dbReference type="OrthoDB" id="9806837at2"/>
<dbReference type="HAMAP" id="MF_00107">
    <property type="entry name" value="IspF"/>
    <property type="match status" value="1"/>
</dbReference>
<feature type="site" description="Positions MEP for the nucleophilic attack" evidence="10">
    <location>
        <position position="153"/>
    </location>
</feature>
<comment type="caution">
    <text evidence="12">The sequence shown here is derived from an EMBL/GenBank/DDBJ whole genome shotgun (WGS) entry which is preliminary data.</text>
</comment>
<comment type="catalytic activity">
    <reaction evidence="10">
        <text>4-CDP-2-C-methyl-D-erythritol 2-phosphate = 2-C-methyl-D-erythritol 2,4-cyclic diphosphate + CMP</text>
        <dbReference type="Rhea" id="RHEA:23864"/>
        <dbReference type="ChEBI" id="CHEBI:57919"/>
        <dbReference type="ChEBI" id="CHEBI:58483"/>
        <dbReference type="ChEBI" id="CHEBI:60377"/>
        <dbReference type="EC" id="4.6.1.12"/>
    </reaction>
</comment>
<dbReference type="GeneID" id="93485426"/>
<dbReference type="GO" id="GO:0050518">
    <property type="term" value="F:2-C-methyl-D-erythritol 4-phosphate cytidylyltransferase activity"/>
    <property type="evidence" value="ECO:0007669"/>
    <property type="project" value="UniProtKB-UniRule"/>
</dbReference>
<dbReference type="HAMAP" id="MF_01520">
    <property type="entry name" value="IspDF"/>
    <property type="match status" value="1"/>
</dbReference>
<dbReference type="NCBIfam" id="TIGR00453">
    <property type="entry name" value="ispD"/>
    <property type="match status" value="1"/>
</dbReference>
<dbReference type="CDD" id="cd00554">
    <property type="entry name" value="MECDP_synthase"/>
    <property type="match status" value="1"/>
</dbReference>
<keyword evidence="7 10" id="KW-0414">Isoprene biosynthesis</keyword>
<protein>
    <recommendedName>
        <fullName evidence="10">Bifunctional enzyme IspD/IspF</fullName>
    </recommendedName>
    <domain>
        <recommendedName>
            <fullName evidence="10">2-C-methyl-D-erythritol 4-phosphate cytidylyltransferase</fullName>
            <ecNumber evidence="10">2.7.7.60</ecNumber>
        </recommendedName>
        <alternativeName>
            <fullName evidence="10">4-diphosphocytidyl-2C-methyl-D-erythritol synthase</fullName>
        </alternativeName>
        <alternativeName>
            <fullName evidence="10">MEP cytidylyltransferase</fullName>
            <shortName evidence="10">MCT</shortName>
        </alternativeName>
    </domain>
    <domain>
        <recommendedName>
            <fullName evidence="10">2-C-methyl-D-erythritol 2,4-cyclodiphosphate synthase</fullName>
            <shortName evidence="10">MECDP-synthase</shortName>
            <shortName evidence="10">MECPP-synthase</shortName>
            <shortName evidence="10">MECPS</shortName>
            <ecNumber evidence="10">4.6.1.12</ecNumber>
        </recommendedName>
    </domain>
</protein>
<feature type="site" description="Transition state stabilizer" evidence="10">
    <location>
        <position position="14"/>
    </location>
</feature>
<evidence type="ECO:0000256" key="3">
    <source>
        <dbReference type="ARBA" id="ARBA00009789"/>
    </source>
</evidence>
<dbReference type="GO" id="GO:0008685">
    <property type="term" value="F:2-C-methyl-D-erythritol 2,4-cyclodiphosphate synthase activity"/>
    <property type="evidence" value="ECO:0007669"/>
    <property type="project" value="UniProtKB-UniRule"/>
</dbReference>
<dbReference type="Proteomes" id="UP000591941">
    <property type="component" value="Unassembled WGS sequence"/>
</dbReference>
<feature type="binding site" evidence="10">
    <location>
        <position position="270"/>
    </location>
    <ligand>
        <name>a divalent metal cation</name>
        <dbReference type="ChEBI" id="CHEBI:60240"/>
    </ligand>
</feature>
<evidence type="ECO:0000259" key="11">
    <source>
        <dbReference type="Pfam" id="PF02542"/>
    </source>
</evidence>
<feature type="binding site" evidence="10">
    <location>
        <begin position="262"/>
        <end position="263"/>
    </location>
    <ligand>
        <name>4-CDP-2-C-methyl-D-erythritol 2-phosphate</name>
        <dbReference type="ChEBI" id="CHEBI:57919"/>
    </ligand>
</feature>
<feature type="binding site" evidence="10">
    <location>
        <position position="236"/>
    </location>
    <ligand>
        <name>a divalent metal cation</name>
        <dbReference type="ChEBI" id="CHEBI:60240"/>
    </ligand>
</feature>
<evidence type="ECO:0000256" key="9">
    <source>
        <dbReference type="ARBA" id="ARBA00023268"/>
    </source>
</evidence>
<feature type="binding site" evidence="10">
    <location>
        <begin position="360"/>
        <end position="363"/>
    </location>
    <ligand>
        <name>4-CDP-2-C-methyl-D-erythritol 2-phosphate</name>
        <dbReference type="ChEBI" id="CHEBI:57919"/>
    </ligand>
</feature>
<comment type="similarity">
    <text evidence="10">In the C-terminal section; belongs to the IspF family.</text>
</comment>
<dbReference type="Pfam" id="PF02542">
    <property type="entry name" value="YgbB"/>
    <property type="match status" value="1"/>
</dbReference>
<feature type="binding site" evidence="10">
    <location>
        <position position="238"/>
    </location>
    <ligand>
        <name>a divalent metal cation</name>
        <dbReference type="ChEBI" id="CHEBI:60240"/>
    </ligand>
</feature>
<dbReference type="SUPFAM" id="SSF69765">
    <property type="entry name" value="IpsF-like"/>
    <property type="match status" value="1"/>
</dbReference>
<dbReference type="InterPro" id="IPR003526">
    <property type="entry name" value="MECDP_synthase"/>
</dbReference>
<dbReference type="NCBIfam" id="TIGR00151">
    <property type="entry name" value="ispF"/>
    <property type="match status" value="1"/>
</dbReference>
<dbReference type="InterPro" id="IPR029044">
    <property type="entry name" value="Nucleotide-diphossugar_trans"/>
</dbReference>
<comment type="similarity">
    <text evidence="3">Belongs to the IspD/TarI cytidylyltransferase family. IspD subfamily.</text>
</comment>
<keyword evidence="13" id="KW-1185">Reference proteome</keyword>
<evidence type="ECO:0000256" key="1">
    <source>
        <dbReference type="ARBA" id="ARBA00001282"/>
    </source>
</evidence>
<feature type="binding site" evidence="10">
    <location>
        <begin position="284"/>
        <end position="286"/>
    </location>
    <ligand>
        <name>4-CDP-2-C-methyl-D-erythritol 2-phosphate</name>
        <dbReference type="ChEBI" id="CHEBI:57919"/>
    </ligand>
</feature>
<dbReference type="InterPro" id="IPR036571">
    <property type="entry name" value="MECDP_synthase_sf"/>
</dbReference>
<dbReference type="PANTHER" id="PTHR43181">
    <property type="entry name" value="2-C-METHYL-D-ERYTHRITOL 2,4-CYCLODIPHOSPHATE SYNTHASE, CHLOROPLASTIC"/>
    <property type="match status" value="1"/>
</dbReference>
<dbReference type="GO" id="GO:0016114">
    <property type="term" value="P:terpenoid biosynthetic process"/>
    <property type="evidence" value="ECO:0007669"/>
    <property type="project" value="InterPro"/>
</dbReference>
<evidence type="ECO:0000256" key="7">
    <source>
        <dbReference type="ARBA" id="ARBA00023229"/>
    </source>
</evidence>
<dbReference type="Pfam" id="PF01128">
    <property type="entry name" value="IspD"/>
    <property type="match status" value="1"/>
</dbReference>
<feature type="site" description="Transition state stabilizer" evidence="10">
    <location>
        <position position="262"/>
    </location>
</feature>
<dbReference type="UniPathway" id="UPA00056">
    <property type="reaction ID" value="UER00093"/>
</dbReference>
<comment type="function">
    <text evidence="10">Bifunctional enzyme that catalyzes the formation of 4-diphosphocytidyl-2-C-methyl-D-erythritol from CTP and 2-C-methyl-D-erythritol 4-phosphate (MEP) (IspD), and catalyzes the conversion of 4-diphosphocytidyl-2-C-methyl-D-erythritol 2-phosphate (CDP-ME2P) to 2-C-methyl-D-erythritol 2,4-cyclodiphosphate (ME-CPP) with a corresponding release of cytidine 5-monophosphate (CMP) (IspF).</text>
</comment>
<comment type="caution">
    <text evidence="10">Lacks conserved residue(s) required for the propagation of feature annotation.</text>
</comment>
<dbReference type="InterPro" id="IPR034683">
    <property type="entry name" value="IspD/TarI"/>
</dbReference>
<dbReference type="PROSITE" id="PS01295">
    <property type="entry name" value="ISPD"/>
    <property type="match status" value="1"/>
</dbReference>
<evidence type="ECO:0000256" key="4">
    <source>
        <dbReference type="ARBA" id="ARBA00022679"/>
    </source>
</evidence>
<keyword evidence="4 10" id="KW-0808">Transferase</keyword>
<dbReference type="EC" id="2.7.7.60" evidence="10"/>
<feature type="binding site" evidence="10">
    <location>
        <begin position="289"/>
        <end position="293"/>
    </location>
    <ligand>
        <name>4-CDP-2-C-methyl-D-erythritol 2-phosphate</name>
        <dbReference type="ChEBI" id="CHEBI:57919"/>
    </ligand>
</feature>